<gene>
    <name evidence="1" type="ORF">MLD38_024267</name>
</gene>
<reference evidence="2" key="1">
    <citation type="journal article" date="2023" name="Front. Plant Sci.">
        <title>Chromosomal-level genome assembly of Melastoma candidum provides insights into trichome evolution.</title>
        <authorList>
            <person name="Zhong Y."/>
            <person name="Wu W."/>
            <person name="Sun C."/>
            <person name="Zou P."/>
            <person name="Liu Y."/>
            <person name="Dai S."/>
            <person name="Zhou R."/>
        </authorList>
    </citation>
    <scope>NUCLEOTIDE SEQUENCE [LARGE SCALE GENOMIC DNA]</scope>
</reference>
<organism evidence="1 2">
    <name type="scientific">Melastoma candidum</name>
    <dbReference type="NCBI Taxonomy" id="119954"/>
    <lineage>
        <taxon>Eukaryota</taxon>
        <taxon>Viridiplantae</taxon>
        <taxon>Streptophyta</taxon>
        <taxon>Embryophyta</taxon>
        <taxon>Tracheophyta</taxon>
        <taxon>Spermatophyta</taxon>
        <taxon>Magnoliopsida</taxon>
        <taxon>eudicotyledons</taxon>
        <taxon>Gunneridae</taxon>
        <taxon>Pentapetalae</taxon>
        <taxon>rosids</taxon>
        <taxon>malvids</taxon>
        <taxon>Myrtales</taxon>
        <taxon>Melastomataceae</taxon>
        <taxon>Melastomatoideae</taxon>
        <taxon>Melastomateae</taxon>
        <taxon>Melastoma</taxon>
    </lineage>
</organism>
<keyword evidence="2" id="KW-1185">Reference proteome</keyword>
<proteinExistence type="predicted"/>
<dbReference type="Proteomes" id="UP001057402">
    <property type="component" value="Chromosome 7"/>
</dbReference>
<evidence type="ECO:0000313" key="2">
    <source>
        <dbReference type="Proteomes" id="UP001057402"/>
    </source>
</evidence>
<sequence>MAGGFCLTPFSYLVGRTDPSSSVSIFGWWKATASLGFFRPQSHHRLLILLPIRRLPAGHRLFCVFELGFRGTSSSQAPPKDMHWKRIPQGRGQCGNLLEIRRKDGFVVVPCRAVMVVLHECCPLKPSEDNLDDSVCGVLNADVHEGSDVKNLVDYAKENLNYIDIWINNAGSNAYTFKPLAEASDADLNVN</sequence>
<comment type="caution">
    <text evidence="1">The sequence shown here is derived from an EMBL/GenBank/DDBJ whole genome shotgun (WGS) entry which is preliminary data.</text>
</comment>
<protein>
    <submittedName>
        <fullName evidence="1">Uncharacterized protein</fullName>
    </submittedName>
</protein>
<name>A0ACB9NV62_9MYRT</name>
<dbReference type="EMBL" id="CM042886">
    <property type="protein sequence ID" value="KAI4339309.1"/>
    <property type="molecule type" value="Genomic_DNA"/>
</dbReference>
<evidence type="ECO:0000313" key="1">
    <source>
        <dbReference type="EMBL" id="KAI4339309.1"/>
    </source>
</evidence>
<accession>A0ACB9NV62</accession>